<dbReference type="PROSITE" id="PS00392">
    <property type="entry name" value="DDC_GAD_HDC_YDC"/>
    <property type="match status" value="1"/>
</dbReference>
<comment type="caution">
    <text evidence="8">The sequence shown here is derived from an EMBL/GenBank/DDBJ whole genome shotgun (WGS) entry which is preliminary data.</text>
</comment>
<evidence type="ECO:0000256" key="1">
    <source>
        <dbReference type="ARBA" id="ARBA00001933"/>
    </source>
</evidence>
<evidence type="ECO:0000256" key="2">
    <source>
        <dbReference type="ARBA" id="ARBA00022793"/>
    </source>
</evidence>
<dbReference type="Pfam" id="PF00282">
    <property type="entry name" value="Pyridoxal_deC"/>
    <property type="match status" value="1"/>
</dbReference>
<evidence type="ECO:0000313" key="8">
    <source>
        <dbReference type="EMBL" id="KUN04782.1"/>
    </source>
</evidence>
<sequence length="397" mass="43214">MRAVGVPASDVRRRIAEEMKDDVSWDRVLNSICTEPHPLGVEMAAAAAHTNLGDVRIFRGTKRIERKVVELLLSFLGNADGSGNLVSGGTEANLIAMLVARESARARGRLTARPEVVVSSTVHFSFDKIFAVLGLSAVVVPVDEAMRLPADEVARRINDNTVAVVATAGSSEFGVVDPVDEIGARIRAHEVHLHVDAATGGFIIPFARDLGHDLPQFDFSVDGVDSITIDPHKYGLVNVPAGAILFREGEGAERFSFDSFFIGTPVHNTFLGTRPGSAAVATYAVLENLGRSGFTQITRANYETTGYLTTRLKEKGFELLMEPQLNIVAVKVAHAALISQRLESWGWIVSTSRRFVETIRLVVTRHVTRDVVDEFVPVLDLARHEIEAEVADGDRTK</sequence>
<dbReference type="GO" id="GO:0015937">
    <property type="term" value="P:coenzyme A biosynthetic process"/>
    <property type="evidence" value="ECO:0007669"/>
    <property type="project" value="TreeGrafter"/>
</dbReference>
<dbReference type="InterPro" id="IPR021115">
    <property type="entry name" value="Pyridoxal-P_BS"/>
</dbReference>
<reference evidence="8 9" key="1">
    <citation type="submission" date="2015-10" db="EMBL/GenBank/DDBJ databases">
        <title>Draft genome sequence of Streptomyces yokosukanensis DSM 40224, type strain for the species Streptomyces yokosukanensis.</title>
        <authorList>
            <person name="Ruckert C."/>
            <person name="Winkler A."/>
            <person name="Kalinowski J."/>
            <person name="Kampfer P."/>
            <person name="Glaeser S."/>
        </authorList>
    </citation>
    <scope>NUCLEOTIDE SEQUENCE [LARGE SCALE GENOMIC DNA]</scope>
    <source>
        <strain evidence="8 9">DSM 40224</strain>
    </source>
</reference>
<evidence type="ECO:0000256" key="7">
    <source>
        <dbReference type="RuleBase" id="RU000382"/>
    </source>
</evidence>
<dbReference type="GO" id="GO:0004058">
    <property type="term" value="F:aromatic-L-amino-acid decarboxylase activity"/>
    <property type="evidence" value="ECO:0007669"/>
    <property type="project" value="UniProtKB-ARBA"/>
</dbReference>
<keyword evidence="3 6" id="KW-0663">Pyridoxal phosphate</keyword>
<dbReference type="GO" id="GO:0019752">
    <property type="term" value="P:carboxylic acid metabolic process"/>
    <property type="evidence" value="ECO:0007669"/>
    <property type="project" value="InterPro"/>
</dbReference>
<dbReference type="PANTHER" id="PTHR42735">
    <property type="match status" value="1"/>
</dbReference>
<dbReference type="STRING" id="67386.AQI95_17990"/>
<dbReference type="PANTHER" id="PTHR42735:SF6">
    <property type="entry name" value="SPHINGOSINE-1-PHOSPHATE LYASE 1"/>
    <property type="match status" value="1"/>
</dbReference>
<dbReference type="GO" id="GO:0004068">
    <property type="term" value="F:aspartate 1-decarboxylase activity"/>
    <property type="evidence" value="ECO:0007669"/>
    <property type="project" value="TreeGrafter"/>
</dbReference>
<dbReference type="RefSeq" id="WP_067124167.1">
    <property type="nucleotide sequence ID" value="NZ_KQ948212.1"/>
</dbReference>
<comment type="cofactor">
    <cofactor evidence="1 6 7">
        <name>pyridoxal 5'-phosphate</name>
        <dbReference type="ChEBI" id="CHEBI:597326"/>
    </cofactor>
</comment>
<dbReference type="InterPro" id="IPR015422">
    <property type="entry name" value="PyrdxlP-dep_Trfase_small"/>
</dbReference>
<dbReference type="InterPro" id="IPR002129">
    <property type="entry name" value="PyrdxlP-dep_de-COase"/>
</dbReference>
<comment type="similarity">
    <text evidence="5">Belongs to the group II decarboxylase family. Sphingosine-1-phosphate lyase subfamily.</text>
</comment>
<protein>
    <submittedName>
        <fullName evidence="8">Tyrosine decarboxylase MnfA</fullName>
    </submittedName>
</protein>
<dbReference type="InterPro" id="IPR015421">
    <property type="entry name" value="PyrdxlP-dep_Trfase_major"/>
</dbReference>
<feature type="modified residue" description="N6-(pyridoxal phosphate)lysine" evidence="6">
    <location>
        <position position="233"/>
    </location>
</feature>
<keyword evidence="4 7" id="KW-0456">Lyase</keyword>
<evidence type="ECO:0000256" key="4">
    <source>
        <dbReference type="ARBA" id="ARBA00023239"/>
    </source>
</evidence>
<dbReference type="NCBIfam" id="TIGR03812">
    <property type="entry name" value="tyr_de_CO2_Arch"/>
    <property type="match status" value="1"/>
</dbReference>
<evidence type="ECO:0000313" key="9">
    <source>
        <dbReference type="Proteomes" id="UP000053127"/>
    </source>
</evidence>
<dbReference type="Gene3D" id="3.90.1150.10">
    <property type="entry name" value="Aspartate Aminotransferase, domain 1"/>
    <property type="match status" value="1"/>
</dbReference>
<evidence type="ECO:0000256" key="6">
    <source>
        <dbReference type="PIRSR" id="PIRSR602129-50"/>
    </source>
</evidence>
<dbReference type="AlphaFoldDB" id="A0A124HFS4"/>
<keyword evidence="9" id="KW-1185">Reference proteome</keyword>
<keyword evidence="2" id="KW-0210">Decarboxylase</keyword>
<dbReference type="EMBL" id="LMWN01000024">
    <property type="protein sequence ID" value="KUN04782.1"/>
    <property type="molecule type" value="Genomic_DNA"/>
</dbReference>
<proteinExistence type="inferred from homology"/>
<dbReference type="GO" id="GO:0030170">
    <property type="term" value="F:pyridoxal phosphate binding"/>
    <property type="evidence" value="ECO:0007669"/>
    <property type="project" value="InterPro"/>
</dbReference>
<gene>
    <name evidence="8" type="ORF">AQI95_17990</name>
</gene>
<dbReference type="Proteomes" id="UP000053127">
    <property type="component" value="Unassembled WGS sequence"/>
</dbReference>
<dbReference type="InterPro" id="IPR015424">
    <property type="entry name" value="PyrdxlP-dep_Trfase"/>
</dbReference>
<dbReference type="SUPFAM" id="SSF53383">
    <property type="entry name" value="PLP-dependent transferases"/>
    <property type="match status" value="1"/>
</dbReference>
<evidence type="ECO:0000256" key="5">
    <source>
        <dbReference type="ARBA" id="ARBA00038302"/>
    </source>
</evidence>
<dbReference type="InterPro" id="IPR020931">
    <property type="entry name" value="MfnA"/>
</dbReference>
<organism evidence="8 9">
    <name type="scientific">Streptomyces yokosukanensis</name>
    <dbReference type="NCBI Taxonomy" id="67386"/>
    <lineage>
        <taxon>Bacteria</taxon>
        <taxon>Bacillati</taxon>
        <taxon>Actinomycetota</taxon>
        <taxon>Actinomycetes</taxon>
        <taxon>Kitasatosporales</taxon>
        <taxon>Streptomycetaceae</taxon>
        <taxon>Streptomyces</taxon>
    </lineage>
</organism>
<dbReference type="Gene3D" id="3.40.640.10">
    <property type="entry name" value="Type I PLP-dependent aspartate aminotransferase-like (Major domain)"/>
    <property type="match status" value="1"/>
</dbReference>
<accession>A0A124HFS4</accession>
<evidence type="ECO:0000256" key="3">
    <source>
        <dbReference type="ARBA" id="ARBA00022898"/>
    </source>
</evidence>
<name>A0A124HFS4_9ACTN</name>
<dbReference type="OrthoDB" id="3401800at2"/>
<dbReference type="InterPro" id="IPR050477">
    <property type="entry name" value="GrpII_AminoAcid_Decarb"/>
</dbReference>